<sequence>MGDIMLVVIDKEIEAGMEIRKIDDDNHYVKMEKGYKGFFLRVDEIKGVYYDNEENNLLCKLKVSFMCNKF</sequence>
<evidence type="ECO:0000313" key="3">
    <source>
        <dbReference type="Proteomes" id="UP000321378"/>
    </source>
</evidence>
<evidence type="ECO:0000313" key="1">
    <source>
        <dbReference type="EMBL" id="BBM44124.1"/>
    </source>
</evidence>
<dbReference type="AlphaFoldDB" id="A0A510KHV5"/>
<evidence type="ECO:0000313" key="4">
    <source>
        <dbReference type="Proteomes" id="UP000422644"/>
    </source>
</evidence>
<accession>A0A510KHV5</accession>
<dbReference type="EMBL" id="AP019831">
    <property type="protein sequence ID" value="BBM44124.1"/>
    <property type="molecule type" value="Genomic_DNA"/>
</dbReference>
<dbReference type="STRING" id="1122173.GCA_000482505_02282"/>
<gene>
    <name evidence="1" type="ORF">JMUB3870_0231</name>
    <name evidence="2" type="ORF">JMUB3935_0237</name>
</gene>
<name>A0A510KHV5_9FUSO</name>
<proteinExistence type="predicted"/>
<protein>
    <submittedName>
        <fullName evidence="2">Uncharacterized protein</fullName>
    </submittedName>
</protein>
<dbReference type="EMBL" id="AP019840">
    <property type="protein sequence ID" value="BBM51270.1"/>
    <property type="molecule type" value="Genomic_DNA"/>
</dbReference>
<reference evidence="2 3" key="2">
    <citation type="submission" date="2019-07" db="EMBL/GenBank/DDBJ databases">
        <title>Complete Genome Sequence of Leptotrichia trevisanii Strain JMUB3935.</title>
        <authorList>
            <person name="Watanabe S."/>
            <person name="Cui L."/>
        </authorList>
    </citation>
    <scope>NUCLEOTIDE SEQUENCE [LARGE SCALE GENOMIC DNA]</scope>
    <source>
        <strain evidence="2 3">JMUB3935</strain>
    </source>
</reference>
<reference evidence="1 4" key="1">
    <citation type="submission" date="2019-07" db="EMBL/GenBank/DDBJ databases">
        <title>Complete Genome Sequence of Leptotrichia trevisanii Strain JMUB3870.</title>
        <authorList>
            <person name="Watanabe S."/>
            <person name="Cui L."/>
        </authorList>
    </citation>
    <scope>NUCLEOTIDE SEQUENCE [LARGE SCALE GENOMIC DNA]</scope>
    <source>
        <strain evidence="1 4">JMUB3870</strain>
    </source>
</reference>
<dbReference type="Proteomes" id="UP000321378">
    <property type="component" value="Chromosome"/>
</dbReference>
<dbReference type="Proteomes" id="UP000422644">
    <property type="component" value="Chromosome"/>
</dbReference>
<evidence type="ECO:0000313" key="2">
    <source>
        <dbReference type="EMBL" id="BBM51270.1"/>
    </source>
</evidence>
<keyword evidence="4" id="KW-1185">Reference proteome</keyword>
<organism evidence="2 3">
    <name type="scientific">Leptotrichia trevisanii</name>
    <dbReference type="NCBI Taxonomy" id="109328"/>
    <lineage>
        <taxon>Bacteria</taxon>
        <taxon>Fusobacteriati</taxon>
        <taxon>Fusobacteriota</taxon>
        <taxon>Fusobacteriia</taxon>
        <taxon>Fusobacteriales</taxon>
        <taxon>Leptotrichiaceae</taxon>
        <taxon>Leptotrichia</taxon>
    </lineage>
</organism>